<organism evidence="7 8">
    <name type="scientific">Bifidobacterium catulorum</name>
    <dbReference type="NCBI Taxonomy" id="1630173"/>
    <lineage>
        <taxon>Bacteria</taxon>
        <taxon>Bacillati</taxon>
        <taxon>Actinomycetota</taxon>
        <taxon>Actinomycetes</taxon>
        <taxon>Bifidobacteriales</taxon>
        <taxon>Bifidobacteriaceae</taxon>
        <taxon>Bifidobacterium</taxon>
    </lineage>
</organism>
<gene>
    <name evidence="7" type="ORF">DF200_09410</name>
</gene>
<feature type="domain" description="SpaA-like prealbumin fold" evidence="6">
    <location>
        <begin position="938"/>
        <end position="1027"/>
    </location>
</feature>
<evidence type="ECO:0000256" key="3">
    <source>
        <dbReference type="ARBA" id="ARBA00022729"/>
    </source>
</evidence>
<protein>
    <recommendedName>
        <fullName evidence="6">SpaA-like prealbumin fold domain-containing protein</fullName>
    </recommendedName>
</protein>
<dbReference type="GO" id="GO:0005975">
    <property type="term" value="P:carbohydrate metabolic process"/>
    <property type="evidence" value="ECO:0007669"/>
    <property type="project" value="UniProtKB-ARBA"/>
</dbReference>
<dbReference type="EMBL" id="QFFN01000039">
    <property type="protein sequence ID" value="PWG59090.1"/>
    <property type="molecule type" value="Genomic_DNA"/>
</dbReference>
<keyword evidence="8" id="KW-1185">Reference proteome</keyword>
<dbReference type="Proteomes" id="UP000245753">
    <property type="component" value="Unassembled WGS sequence"/>
</dbReference>
<keyword evidence="2" id="KW-0964">Secreted</keyword>
<evidence type="ECO:0000256" key="1">
    <source>
        <dbReference type="ARBA" id="ARBA00007257"/>
    </source>
</evidence>
<dbReference type="OrthoDB" id="134475at2"/>
<evidence type="ECO:0000313" key="8">
    <source>
        <dbReference type="Proteomes" id="UP000245753"/>
    </source>
</evidence>
<feature type="transmembrane region" description="Helical" evidence="5">
    <location>
        <begin position="1218"/>
        <end position="1237"/>
    </location>
</feature>
<dbReference type="RefSeq" id="WP_109138017.1">
    <property type="nucleotide sequence ID" value="NZ_QFFN01000039.1"/>
</dbReference>
<dbReference type="PANTHER" id="PTHR36108:SF13">
    <property type="entry name" value="COLOSSIN-B-RELATED"/>
    <property type="match status" value="1"/>
</dbReference>
<keyword evidence="5" id="KW-1133">Transmembrane helix</keyword>
<name>A0A2U2MQH1_9BIFI</name>
<proteinExistence type="inferred from homology"/>
<evidence type="ECO:0000256" key="5">
    <source>
        <dbReference type="SAM" id="Phobius"/>
    </source>
</evidence>
<feature type="domain" description="SpaA-like prealbumin fold" evidence="6">
    <location>
        <begin position="1077"/>
        <end position="1167"/>
    </location>
</feature>
<comment type="similarity">
    <text evidence="1">Belongs to the serine-aspartate repeat-containing protein (SDr) family.</text>
</comment>
<sequence>MPAAAGGCATVTSWADLTACIDNAADNAATAVVITSSVTADVGKTITIDNGKTIVITSKVSPAAGKSLTTATGDKSGSLFDVKNGSTLTFGTRNDDDSFTYGGTETAKATRRLATVENGAGLNLNGGTYEYITVFDAAQKINSNDATAVIAVSAGGTITVESGLFQNNRSRNGDTDQSPFYTGLFNQTAGGSIVINGGDFRNNVGIRGSVISSDNGASSIVINGGTFENNATNFAGGVIFQRSASGTITIKGDARFVGNVSGTDGGVINHNGTLKIAGGTFENNVAKGNGGGAIFQSGNEGTGSAETEITGAAEGAVKFVNNRHMLPNCGLGDDGIGTDSADGKSGCNANTGTGGGGGAIHTDGGTLKIVGGVTFDGNRSNATGWMVGGGAIYAWGTLWVLNSDDSVKPQFTGNWSTVGADSPYMPDGKTVPNGGAGGAIFLQEKDSGSSLAYIMGGNYEKNVSGYLGGSIYTEEHTTAYVGKALMTDNSAGHFGGGLWLCPSGNAKASEGGNAAIYGNAIDETIDANSANLESKAGFGTTAGDDFAMMNPSGKAMSKQTQFTVMRQWFSDRAAKAVDWYWDGTPQTQSNGFADEYQVKAGSTFSGALKRGAEALKTNKRDASFPQRYSKAEGEMLSADGSAKPLELFLDSSKGNNAEKADGLDAKTGNPTLTLYTGVGFKAIRTADADTAKTENSASMTLKNNQARLSGGAFGSNGVVMFSTPYGVSWSKVSKAKGEAEAKKDNQDANNYLLKNSAWKLTTTDGGPLMESMRPAACRASDEEREESTTSPCWTLDADGKTWVLPYAADNGPLDTNPTSGRINLDNLAPGTYRLTEVSAPHGYKGTTNVYEFTIELPKPNVVPDDPKITLIGHLDANGKLVADSSDGNGDMIGGLKADPYAIGNVPATGRAAWGKFSVWANGDSTNQEKPLGGSEWKVTLTKDASGKEVTNGTTYAITDCTKDCPSDNTALKGQDTDAGIGDLSIKLDVGTYKLIETKAPDGYWLPDSTRVFYTFTVNAAANGQETELHDANNKPIDNRVENTPRSVSWRKISGADVADPATAQSLVGSEWTVQQTKDASGNPVTNAPYKVVDSKCGTKDRLDTSNTEPGADGKGGVYTDRDVAGGQITIAELGLGTYVLRETKAPFGYKLPDNKDNAYTFTITDTDYKDGVQKMIQVNGNNVVPGTATGANAGPAAIKNYPTPVAMLPFTGGSALDWLMLGGGIAVVAAALGFGVNEYRRRRAAMM</sequence>
<keyword evidence="5" id="KW-0812">Transmembrane</keyword>
<keyword evidence="5" id="KW-0472">Membrane</keyword>
<dbReference type="PANTHER" id="PTHR36108">
    <property type="entry name" value="COLOSSIN-B-RELATED"/>
    <property type="match status" value="1"/>
</dbReference>
<dbReference type="Gene3D" id="2.60.40.10">
    <property type="entry name" value="Immunoglobulins"/>
    <property type="match status" value="3"/>
</dbReference>
<reference evidence="7 8" key="1">
    <citation type="journal article" date="2018" name="Int. J. Syst. Evol. Microbiol.">
        <title>Bifidobacterium catulorum sp. nov., a novel taxon from the faeces of the baby common marmoset (Callithrix jacchus).</title>
        <authorList>
            <person name="Modesto M."/>
            <person name="Michelini S."/>
            <person name="Oki K."/>
            <person name="Biavati B."/>
            <person name="Watanabe K."/>
            <person name="Mattarelli P."/>
        </authorList>
    </citation>
    <scope>NUCLEOTIDE SEQUENCE [LARGE SCALE GENOMIC DNA]</scope>
    <source>
        <strain evidence="7 8">MRM 8.19</strain>
    </source>
</reference>
<feature type="region of interest" description="Disordered" evidence="4">
    <location>
        <begin position="1099"/>
        <end position="1118"/>
    </location>
</feature>
<dbReference type="InterPro" id="IPR041033">
    <property type="entry name" value="SpaA_PFL_dom_1"/>
</dbReference>
<evidence type="ECO:0000313" key="7">
    <source>
        <dbReference type="EMBL" id="PWG59090.1"/>
    </source>
</evidence>
<dbReference type="InterPro" id="IPR013783">
    <property type="entry name" value="Ig-like_fold"/>
</dbReference>
<comment type="caution">
    <text evidence="7">The sequence shown here is derived from an EMBL/GenBank/DDBJ whole genome shotgun (WGS) entry which is preliminary data.</text>
</comment>
<evidence type="ECO:0000256" key="2">
    <source>
        <dbReference type="ARBA" id="ARBA00022525"/>
    </source>
</evidence>
<accession>A0A2U2MQH1</accession>
<feature type="domain" description="SpaA-like prealbumin fold" evidence="6">
    <location>
        <begin position="811"/>
        <end position="855"/>
    </location>
</feature>
<keyword evidence="3" id="KW-0732">Signal</keyword>
<evidence type="ECO:0000259" key="6">
    <source>
        <dbReference type="Pfam" id="PF17802"/>
    </source>
</evidence>
<dbReference type="Pfam" id="PF17802">
    <property type="entry name" value="SpaA"/>
    <property type="match status" value="3"/>
</dbReference>
<evidence type="ECO:0000256" key="4">
    <source>
        <dbReference type="SAM" id="MobiDB-lite"/>
    </source>
</evidence>
<dbReference type="AlphaFoldDB" id="A0A2U2MQH1"/>